<dbReference type="SUPFAM" id="SSF56112">
    <property type="entry name" value="Protein kinase-like (PK-like)"/>
    <property type="match status" value="1"/>
</dbReference>
<evidence type="ECO:0000256" key="14">
    <source>
        <dbReference type="ARBA" id="ARBA00023157"/>
    </source>
</evidence>
<evidence type="ECO:0000256" key="1">
    <source>
        <dbReference type="ARBA" id="ARBA00004162"/>
    </source>
</evidence>
<evidence type="ECO:0000256" key="13">
    <source>
        <dbReference type="ARBA" id="ARBA00023136"/>
    </source>
</evidence>
<evidence type="ECO:0000256" key="9">
    <source>
        <dbReference type="ARBA" id="ARBA00022741"/>
    </source>
</evidence>
<dbReference type="PROSITE" id="PS50011">
    <property type="entry name" value="PROTEIN_KINASE_DOM"/>
    <property type="match status" value="1"/>
</dbReference>
<keyword evidence="12" id="KW-1133">Transmembrane helix</keyword>
<dbReference type="InterPro" id="IPR017441">
    <property type="entry name" value="Protein_kinase_ATP_BS"/>
</dbReference>
<dbReference type="CDD" id="cd14066">
    <property type="entry name" value="STKc_IRAK"/>
    <property type="match status" value="1"/>
</dbReference>
<dbReference type="AlphaFoldDB" id="A0A7R5SDN1"/>
<comment type="subcellular location">
    <subcellularLocation>
        <location evidence="1">Cell membrane</location>
        <topology evidence="1">Single-pass membrane protein</topology>
    </subcellularLocation>
</comment>
<keyword evidence="3 18" id="KW-0723">Serine/threonine-protein kinase</keyword>
<keyword evidence="8" id="KW-0677">Repeat</keyword>
<dbReference type="EMBL" id="AF143816">
    <property type="protein sequence ID" value="AAQ13574.1"/>
    <property type="molecule type" value="mRNA"/>
</dbReference>
<dbReference type="PROSITE" id="PS00107">
    <property type="entry name" value="PROTEIN_KINASE_ATP"/>
    <property type="match status" value="1"/>
</dbReference>
<evidence type="ECO:0000256" key="17">
    <source>
        <dbReference type="PROSITE-ProRule" id="PRU10141"/>
    </source>
</evidence>
<feature type="binding site" evidence="17">
    <location>
        <position position="48"/>
    </location>
    <ligand>
        <name>ATP</name>
        <dbReference type="ChEBI" id="CHEBI:30616"/>
    </ligand>
</feature>
<name>A0A7R5SDN1_MUSAC</name>
<evidence type="ECO:0000256" key="2">
    <source>
        <dbReference type="ARBA" id="ARBA00022475"/>
    </source>
</evidence>
<keyword evidence="7" id="KW-0732">Signal</keyword>
<sequence>MVEAQGMHISIQSLRRATNNFSEDNVLGRGGFGIVYKGDHNGTLIAVKRNQCDLMGKKGQEEFKAEIDVLKKVKHRNLVTLLGYCDDAQERLLVYEYMSGGTLGDHLFEWQSRHEPPLTWKQRLTIALDVARAIEYLHSLAQESFIHRDLKPSNILLDKDLRAKVSDFGLVKLADDNQKSMMTRLAGTFGYLAPEYATTGKVSTKVDVYAFGVILMELITGRKVLDESLPPEDSHLVALFRRGFSHEKNKFLNAMVDQILELDEEAHQSLAEVADLAWHCTAREPYQRPDMSHAVNRVAPLVEQWRPTNCAIEDDGEPSLSLTERLKRWRYDNTNSTTESFDYTSSDV</sequence>
<evidence type="ECO:0000256" key="16">
    <source>
        <dbReference type="ARBA" id="ARBA00023180"/>
    </source>
</evidence>
<dbReference type="PANTHER" id="PTHR47986:SF34">
    <property type="entry name" value="RECEPTOR-LIKE KINASE TMK2"/>
    <property type="match status" value="1"/>
</dbReference>
<dbReference type="SMART" id="SM00220">
    <property type="entry name" value="S_TKc"/>
    <property type="match status" value="1"/>
</dbReference>
<keyword evidence="13" id="KW-0472">Membrane</keyword>
<dbReference type="Gene3D" id="3.30.200.20">
    <property type="entry name" value="Phosphorylase Kinase, domain 1"/>
    <property type="match status" value="1"/>
</dbReference>
<keyword evidence="2" id="KW-1003">Cell membrane</keyword>
<dbReference type="GO" id="GO:0005524">
    <property type="term" value="F:ATP binding"/>
    <property type="evidence" value="ECO:0007669"/>
    <property type="project" value="UniProtKB-UniRule"/>
</dbReference>
<comment type="similarity">
    <text evidence="18">Belongs to the protein kinase superfamily.</text>
</comment>
<keyword evidence="4" id="KW-0433">Leucine-rich repeat</keyword>
<protein>
    <submittedName>
        <fullName evidence="20">Protein kinase-like protein</fullName>
    </submittedName>
</protein>
<accession>A0A7R5SDN1</accession>
<gene>
    <name evidence="20" type="primary">Mh-PK1</name>
</gene>
<keyword evidence="16" id="KW-0325">Glycoprotein</keyword>
<keyword evidence="11 17" id="KW-0067">ATP-binding</keyword>
<evidence type="ECO:0000256" key="5">
    <source>
        <dbReference type="ARBA" id="ARBA00022679"/>
    </source>
</evidence>
<evidence type="ECO:0000256" key="15">
    <source>
        <dbReference type="ARBA" id="ARBA00023170"/>
    </source>
</evidence>
<dbReference type="GO" id="GO:0005886">
    <property type="term" value="C:plasma membrane"/>
    <property type="evidence" value="ECO:0007669"/>
    <property type="project" value="UniProtKB-SubCell"/>
</dbReference>
<dbReference type="Pfam" id="PF00069">
    <property type="entry name" value="Pkinase"/>
    <property type="match status" value="1"/>
</dbReference>
<organism evidence="20">
    <name type="scientific">Musa acuminata</name>
    <name type="common">Banana</name>
    <name type="synonym">Musa cavendishii</name>
    <dbReference type="NCBI Taxonomy" id="4641"/>
    <lineage>
        <taxon>Eukaryota</taxon>
        <taxon>Viridiplantae</taxon>
        <taxon>Streptophyta</taxon>
        <taxon>Embryophyta</taxon>
        <taxon>Tracheophyta</taxon>
        <taxon>Spermatophyta</taxon>
        <taxon>Magnoliopsida</taxon>
        <taxon>Liliopsida</taxon>
        <taxon>Zingiberales</taxon>
        <taxon>Musaceae</taxon>
        <taxon>Musa</taxon>
    </lineage>
</organism>
<reference evidence="20" key="1">
    <citation type="submission" date="1999-04" db="EMBL/GenBank/DDBJ databases">
        <title>Molecular Cloning of a Banana cDNA Encoding Protein Kinase Homologous to Tomato Bacterial Resistance Gene Pto.</title>
        <authorList>
            <person name="Do Y.-Y."/>
            <person name="Chang T.-W."/>
            <person name="Lee T.-F."/>
            <person name="Huang P.-L."/>
        </authorList>
    </citation>
    <scope>NUCLEOTIDE SEQUENCE</scope>
    <source>
        <tissue evidence="20">Ripening fruit</tissue>
    </source>
</reference>
<keyword evidence="15" id="KW-0675">Receptor</keyword>
<dbReference type="InterPro" id="IPR000719">
    <property type="entry name" value="Prot_kinase_dom"/>
</dbReference>
<evidence type="ECO:0000256" key="8">
    <source>
        <dbReference type="ARBA" id="ARBA00022737"/>
    </source>
</evidence>
<dbReference type="PANTHER" id="PTHR47986">
    <property type="entry name" value="OSJNBA0070M12.3 PROTEIN"/>
    <property type="match status" value="1"/>
</dbReference>
<evidence type="ECO:0000256" key="10">
    <source>
        <dbReference type="ARBA" id="ARBA00022777"/>
    </source>
</evidence>
<evidence type="ECO:0000256" key="4">
    <source>
        <dbReference type="ARBA" id="ARBA00022614"/>
    </source>
</evidence>
<keyword evidence="5" id="KW-0808">Transferase</keyword>
<evidence type="ECO:0000256" key="7">
    <source>
        <dbReference type="ARBA" id="ARBA00022729"/>
    </source>
</evidence>
<dbReference type="InterPro" id="IPR052422">
    <property type="entry name" value="Auxin_Ser/Thr_Kinase"/>
</dbReference>
<feature type="domain" description="Protein kinase" evidence="19">
    <location>
        <begin position="21"/>
        <end position="302"/>
    </location>
</feature>
<proteinExistence type="evidence at transcript level"/>
<dbReference type="FunFam" id="3.30.200.20:FF:000039">
    <property type="entry name" value="receptor-like protein kinase FERONIA"/>
    <property type="match status" value="1"/>
</dbReference>
<keyword evidence="6" id="KW-0812">Transmembrane</keyword>
<dbReference type="InterPro" id="IPR011009">
    <property type="entry name" value="Kinase-like_dom_sf"/>
</dbReference>
<evidence type="ECO:0000256" key="18">
    <source>
        <dbReference type="RuleBase" id="RU000304"/>
    </source>
</evidence>
<evidence type="ECO:0000256" key="11">
    <source>
        <dbReference type="ARBA" id="ARBA00022840"/>
    </source>
</evidence>
<evidence type="ECO:0000313" key="20">
    <source>
        <dbReference type="EMBL" id="AAQ13574.1"/>
    </source>
</evidence>
<evidence type="ECO:0000259" key="19">
    <source>
        <dbReference type="PROSITE" id="PS50011"/>
    </source>
</evidence>
<keyword evidence="9 17" id="KW-0547">Nucleotide-binding</keyword>
<dbReference type="GO" id="GO:0004674">
    <property type="term" value="F:protein serine/threonine kinase activity"/>
    <property type="evidence" value="ECO:0007669"/>
    <property type="project" value="UniProtKB-KW"/>
</dbReference>
<evidence type="ECO:0000256" key="6">
    <source>
        <dbReference type="ARBA" id="ARBA00022692"/>
    </source>
</evidence>
<evidence type="ECO:0000256" key="12">
    <source>
        <dbReference type="ARBA" id="ARBA00022989"/>
    </source>
</evidence>
<dbReference type="InterPro" id="IPR008271">
    <property type="entry name" value="Ser/Thr_kinase_AS"/>
</dbReference>
<dbReference type="Gene3D" id="1.10.510.10">
    <property type="entry name" value="Transferase(Phosphotransferase) domain 1"/>
    <property type="match status" value="1"/>
</dbReference>
<keyword evidence="14" id="KW-1015">Disulfide bond</keyword>
<keyword evidence="10 20" id="KW-0418">Kinase</keyword>
<dbReference type="FunFam" id="1.10.510.10:FF:000468">
    <property type="entry name" value="PTI1-like tyrosine-protein kinase 3"/>
    <property type="match status" value="1"/>
</dbReference>
<dbReference type="PROSITE" id="PS00108">
    <property type="entry name" value="PROTEIN_KINASE_ST"/>
    <property type="match status" value="1"/>
</dbReference>
<evidence type="ECO:0000256" key="3">
    <source>
        <dbReference type="ARBA" id="ARBA00022527"/>
    </source>
</evidence>